<organism evidence="2 3">
    <name type="scientific">Algoriphagus halophilus</name>
    <dbReference type="NCBI Taxonomy" id="226505"/>
    <lineage>
        <taxon>Bacteria</taxon>
        <taxon>Pseudomonadati</taxon>
        <taxon>Bacteroidota</taxon>
        <taxon>Cytophagia</taxon>
        <taxon>Cytophagales</taxon>
        <taxon>Cyclobacteriaceae</taxon>
        <taxon>Algoriphagus</taxon>
    </lineage>
</organism>
<gene>
    <name evidence="2" type="ORF">SAMN05444394_0878</name>
</gene>
<dbReference type="RefSeq" id="WP_159439205.1">
    <property type="nucleotide sequence ID" value="NZ_FSRC01000001.1"/>
</dbReference>
<keyword evidence="1" id="KW-1133">Transmembrane helix</keyword>
<dbReference type="STRING" id="226505.SAMN05444394_0878"/>
<feature type="transmembrane region" description="Helical" evidence="1">
    <location>
        <begin position="28"/>
        <end position="54"/>
    </location>
</feature>
<sequence>MFEFLFLFILGMALIVLAFLNMKMSNTFIANILISILGAFGLLLFFGFIDLIALNFRTLIINNQTGMAVLNKFTGKKFIQIDDISHVLIKNKRNSGLKNSNGAIQGSDTIASSIHLQLKSGKLIKLIPLKGVRTSKKNANGELIELSKNSAKDIAKLLNVKILTD</sequence>
<evidence type="ECO:0000313" key="3">
    <source>
        <dbReference type="Proteomes" id="UP000185221"/>
    </source>
</evidence>
<keyword evidence="1" id="KW-0472">Membrane</keyword>
<reference evidence="3" key="1">
    <citation type="submission" date="2016-11" db="EMBL/GenBank/DDBJ databases">
        <authorList>
            <person name="Varghese N."/>
            <person name="Submissions S."/>
        </authorList>
    </citation>
    <scope>NUCLEOTIDE SEQUENCE [LARGE SCALE GENOMIC DNA]</scope>
    <source>
        <strain evidence="3">DSM 15292</strain>
    </source>
</reference>
<keyword evidence="3" id="KW-1185">Reference proteome</keyword>
<dbReference type="Proteomes" id="UP000185221">
    <property type="component" value="Unassembled WGS sequence"/>
</dbReference>
<evidence type="ECO:0000256" key="1">
    <source>
        <dbReference type="SAM" id="Phobius"/>
    </source>
</evidence>
<name>A0A1N6DGH2_9BACT</name>
<dbReference type="AlphaFoldDB" id="A0A1N6DGH2"/>
<protein>
    <submittedName>
        <fullName evidence="2">Uncharacterized protein</fullName>
    </submittedName>
</protein>
<keyword evidence="1" id="KW-0812">Transmembrane</keyword>
<dbReference type="EMBL" id="FSRC01000001">
    <property type="protein sequence ID" value="SIN69919.1"/>
    <property type="molecule type" value="Genomic_DNA"/>
</dbReference>
<evidence type="ECO:0000313" key="2">
    <source>
        <dbReference type="EMBL" id="SIN69919.1"/>
    </source>
</evidence>
<accession>A0A1N6DGH2</accession>
<proteinExistence type="predicted"/>